<organism evidence="6 7">
    <name type="scientific">Desulfovibrio desulfuricans</name>
    <dbReference type="NCBI Taxonomy" id="876"/>
    <lineage>
        <taxon>Bacteria</taxon>
        <taxon>Pseudomonadati</taxon>
        <taxon>Thermodesulfobacteriota</taxon>
        <taxon>Desulfovibrionia</taxon>
        <taxon>Desulfovibrionales</taxon>
        <taxon>Desulfovibrionaceae</taxon>
        <taxon>Desulfovibrio</taxon>
    </lineage>
</organism>
<dbReference type="AlphaFoldDB" id="A0A4V1CXB9"/>
<sequence length="325" mass="37020">MLPEFSGDFIQWLRGFYYTATCGSMTAAMKEMNRNQSALTYQIRSLEQEFGVKLFSGSKTNRVLTEEGKFLLSKAMLLFSQIDALRGQLAHLPATVKGPLSISCMFSFYNHILPDLVHSFSQQYPEVSFRLIPEMLESKLFEDISSNKVDVGILASERIPDDFLVIPLFRTDITLFASPQATIPPENMLDLTDIAQMTIVAPSVHSSLWQNILRQAQRYGVKLNPRHIILHQDCLVRCVAQGLGVSMLDRFVLEDAIFAKKIQAVSLSRFFRPRQYYMVLSQSGAYQYPQVKAFLNFMKQQFEIADDKQDDSRNETIEDAEVALL</sequence>
<gene>
    <name evidence="6" type="ORF">DDIC_07285</name>
</gene>
<dbReference type="Pfam" id="PF00126">
    <property type="entry name" value="HTH_1"/>
    <property type="match status" value="1"/>
</dbReference>
<dbReference type="SUPFAM" id="SSF46785">
    <property type="entry name" value="Winged helix' DNA-binding domain"/>
    <property type="match status" value="1"/>
</dbReference>
<keyword evidence="2" id="KW-0805">Transcription regulation</keyword>
<keyword evidence="3" id="KW-0238">DNA-binding</keyword>
<evidence type="ECO:0000256" key="2">
    <source>
        <dbReference type="ARBA" id="ARBA00023015"/>
    </source>
</evidence>
<name>A0A4V1CXB9_DESDE</name>
<dbReference type="InterPro" id="IPR000847">
    <property type="entry name" value="LysR_HTH_N"/>
</dbReference>
<proteinExistence type="inferred from homology"/>
<dbReference type="PANTHER" id="PTHR30126">
    <property type="entry name" value="HTH-TYPE TRANSCRIPTIONAL REGULATOR"/>
    <property type="match status" value="1"/>
</dbReference>
<protein>
    <submittedName>
        <fullName evidence="6">LysR family transcriptional regulator</fullName>
    </submittedName>
</protein>
<evidence type="ECO:0000256" key="1">
    <source>
        <dbReference type="ARBA" id="ARBA00009437"/>
    </source>
</evidence>
<evidence type="ECO:0000256" key="4">
    <source>
        <dbReference type="ARBA" id="ARBA00023163"/>
    </source>
</evidence>
<dbReference type="Gene3D" id="1.10.10.10">
    <property type="entry name" value="Winged helix-like DNA-binding domain superfamily/Winged helix DNA-binding domain"/>
    <property type="match status" value="1"/>
</dbReference>
<dbReference type="PANTHER" id="PTHR30126:SF64">
    <property type="entry name" value="HTH-TYPE TRANSCRIPTIONAL REGULATOR CITR"/>
    <property type="match status" value="1"/>
</dbReference>
<dbReference type="OrthoDB" id="5317428at2"/>
<keyword evidence="4" id="KW-0804">Transcription</keyword>
<evidence type="ECO:0000313" key="6">
    <source>
        <dbReference type="EMBL" id="QCC85680.1"/>
    </source>
</evidence>
<dbReference type="SUPFAM" id="SSF53850">
    <property type="entry name" value="Periplasmic binding protein-like II"/>
    <property type="match status" value="1"/>
</dbReference>
<reference evidence="6 7" key="1">
    <citation type="submission" date="2019-02" db="EMBL/GenBank/DDBJ databases">
        <title>Complete Genome Sequence of Desulfovibrio desulfuricans IC1, a Sulfonate Utilizing Anaerobe.</title>
        <authorList>
            <person name="Day L.A."/>
            <person name="De Leon K.B."/>
            <person name="Wall J.D."/>
        </authorList>
    </citation>
    <scope>NUCLEOTIDE SEQUENCE [LARGE SCALE GENOMIC DNA]</scope>
    <source>
        <strain evidence="6 7">IC1</strain>
    </source>
</reference>
<dbReference type="PROSITE" id="PS50931">
    <property type="entry name" value="HTH_LYSR"/>
    <property type="match status" value="1"/>
</dbReference>
<dbReference type="Proteomes" id="UP000297065">
    <property type="component" value="Chromosome"/>
</dbReference>
<dbReference type="CDD" id="cd05466">
    <property type="entry name" value="PBP2_LTTR_substrate"/>
    <property type="match status" value="1"/>
</dbReference>
<dbReference type="InterPro" id="IPR036390">
    <property type="entry name" value="WH_DNA-bd_sf"/>
</dbReference>
<accession>A0A4V1CXB9</accession>
<feature type="domain" description="HTH lysR-type" evidence="5">
    <location>
        <begin position="20"/>
        <end position="65"/>
    </location>
</feature>
<dbReference type="InterPro" id="IPR036388">
    <property type="entry name" value="WH-like_DNA-bd_sf"/>
</dbReference>
<dbReference type="RefSeq" id="WP_136399825.1">
    <property type="nucleotide sequence ID" value="NZ_CP036295.1"/>
</dbReference>
<dbReference type="EMBL" id="CP036295">
    <property type="protein sequence ID" value="QCC85680.1"/>
    <property type="molecule type" value="Genomic_DNA"/>
</dbReference>
<evidence type="ECO:0000256" key="3">
    <source>
        <dbReference type="ARBA" id="ARBA00023125"/>
    </source>
</evidence>
<dbReference type="Pfam" id="PF03466">
    <property type="entry name" value="LysR_substrate"/>
    <property type="match status" value="1"/>
</dbReference>
<dbReference type="InterPro" id="IPR005119">
    <property type="entry name" value="LysR_subst-bd"/>
</dbReference>
<dbReference type="Gene3D" id="3.40.190.290">
    <property type="match status" value="1"/>
</dbReference>
<comment type="similarity">
    <text evidence="1">Belongs to the LysR transcriptional regulatory family.</text>
</comment>
<dbReference type="GO" id="GO:0003700">
    <property type="term" value="F:DNA-binding transcription factor activity"/>
    <property type="evidence" value="ECO:0007669"/>
    <property type="project" value="InterPro"/>
</dbReference>
<evidence type="ECO:0000313" key="7">
    <source>
        <dbReference type="Proteomes" id="UP000297065"/>
    </source>
</evidence>
<evidence type="ECO:0000259" key="5">
    <source>
        <dbReference type="PROSITE" id="PS50931"/>
    </source>
</evidence>
<dbReference type="GO" id="GO:0000976">
    <property type="term" value="F:transcription cis-regulatory region binding"/>
    <property type="evidence" value="ECO:0007669"/>
    <property type="project" value="TreeGrafter"/>
</dbReference>